<reference evidence="2 3" key="1">
    <citation type="submission" date="2019-03" db="EMBL/GenBank/DDBJ databases">
        <title>First draft genome of Liparis tanakae, snailfish: a comprehensive survey of snailfish specific genes.</title>
        <authorList>
            <person name="Kim W."/>
            <person name="Song I."/>
            <person name="Jeong J.-H."/>
            <person name="Kim D."/>
            <person name="Kim S."/>
            <person name="Ryu S."/>
            <person name="Song J.Y."/>
            <person name="Lee S.K."/>
        </authorList>
    </citation>
    <scope>NUCLEOTIDE SEQUENCE [LARGE SCALE GENOMIC DNA]</scope>
    <source>
        <tissue evidence="2">Muscle</tissue>
    </source>
</reference>
<accession>A0A4Z2FXU6</accession>
<dbReference type="EMBL" id="SRLO01000810">
    <property type="protein sequence ID" value="TNN46077.1"/>
    <property type="molecule type" value="Genomic_DNA"/>
</dbReference>
<feature type="region of interest" description="Disordered" evidence="1">
    <location>
        <begin position="14"/>
        <end position="51"/>
    </location>
</feature>
<feature type="compositionally biased region" description="Low complexity" evidence="1">
    <location>
        <begin position="14"/>
        <end position="30"/>
    </location>
</feature>
<gene>
    <name evidence="2" type="ORF">EYF80_043731</name>
</gene>
<proteinExistence type="predicted"/>
<evidence type="ECO:0000313" key="2">
    <source>
        <dbReference type="EMBL" id="TNN46077.1"/>
    </source>
</evidence>
<sequence length="85" mass="9210">MAPARLSLVSVSLSSSSTSSSFTSSSSSSSPHDTHVPSQTKRTLIEEPRDELLVLGGRKKKPGGPRLKNHKFQTGFPISFRDEIL</sequence>
<keyword evidence="3" id="KW-1185">Reference proteome</keyword>
<evidence type="ECO:0000313" key="3">
    <source>
        <dbReference type="Proteomes" id="UP000314294"/>
    </source>
</evidence>
<name>A0A4Z2FXU6_9TELE</name>
<organism evidence="2 3">
    <name type="scientific">Liparis tanakae</name>
    <name type="common">Tanaka's snailfish</name>
    <dbReference type="NCBI Taxonomy" id="230148"/>
    <lineage>
        <taxon>Eukaryota</taxon>
        <taxon>Metazoa</taxon>
        <taxon>Chordata</taxon>
        <taxon>Craniata</taxon>
        <taxon>Vertebrata</taxon>
        <taxon>Euteleostomi</taxon>
        <taxon>Actinopterygii</taxon>
        <taxon>Neopterygii</taxon>
        <taxon>Teleostei</taxon>
        <taxon>Neoteleostei</taxon>
        <taxon>Acanthomorphata</taxon>
        <taxon>Eupercaria</taxon>
        <taxon>Perciformes</taxon>
        <taxon>Cottioidei</taxon>
        <taxon>Cottales</taxon>
        <taxon>Liparidae</taxon>
        <taxon>Liparis</taxon>
    </lineage>
</organism>
<evidence type="ECO:0000256" key="1">
    <source>
        <dbReference type="SAM" id="MobiDB-lite"/>
    </source>
</evidence>
<protein>
    <submittedName>
        <fullName evidence="2">Uncharacterized protein</fullName>
    </submittedName>
</protein>
<comment type="caution">
    <text evidence="2">The sequence shown here is derived from an EMBL/GenBank/DDBJ whole genome shotgun (WGS) entry which is preliminary data.</text>
</comment>
<dbReference type="AlphaFoldDB" id="A0A4Z2FXU6"/>
<dbReference type="Proteomes" id="UP000314294">
    <property type="component" value="Unassembled WGS sequence"/>
</dbReference>